<protein>
    <submittedName>
        <fullName evidence="2">Glycosyltransferase</fullName>
    </submittedName>
</protein>
<dbReference type="CDD" id="cd03823">
    <property type="entry name" value="GT4_ExpE7-like"/>
    <property type="match status" value="1"/>
</dbReference>
<dbReference type="AlphaFoldDB" id="A0A7X4K8Z7"/>
<sequence length="394" mass="43283">MRIMLTNTLFPPIVKGGAEVSTFNLGKALAERGHDVHVTTVAAEEESVSTEHGMTVHRVTPRLVDYPFDKPERGQIRKLGYHVVENYNPLMRARLATIMKSVRPEIVHTNIMQLLTCGVWDAARDSGAKVVHNLRDYWLLCSRSGFFRNDEPCSRKCLDCSIVTAPRKRLTSKVDGVVAVGQYVLDTHLSAGLFPNVKVARAILSATASVNGFTPRDRSDGTVVIGFIGRIKESKGLRILLEAMARVPRDKPIRLVVAGDGEAGYMNEMRALADERTTFLGWCKAPDLYSQVDLVVVPSLYPEPLPRSILEAYRFGLPVIAARSGGIPEVVESGRSGWLYEGPDVAGLSKLIEALPGPDGLAALDPGARETIVRRTDPDHVVNTYESVYRQVLA</sequence>
<dbReference type="Pfam" id="PF13439">
    <property type="entry name" value="Glyco_transf_4"/>
    <property type="match status" value="1"/>
</dbReference>
<dbReference type="SUPFAM" id="SSF53756">
    <property type="entry name" value="UDP-Glycosyltransferase/glycogen phosphorylase"/>
    <property type="match status" value="1"/>
</dbReference>
<dbReference type="PANTHER" id="PTHR45947">
    <property type="entry name" value="SULFOQUINOVOSYL TRANSFERASE SQD2"/>
    <property type="match status" value="1"/>
</dbReference>
<evidence type="ECO:0000313" key="3">
    <source>
        <dbReference type="Proteomes" id="UP000465810"/>
    </source>
</evidence>
<dbReference type="InterPro" id="IPR028098">
    <property type="entry name" value="Glyco_trans_4-like_N"/>
</dbReference>
<feature type="domain" description="Glycosyltransferase subfamily 4-like N-terminal" evidence="1">
    <location>
        <begin position="16"/>
        <end position="194"/>
    </location>
</feature>
<dbReference type="EMBL" id="WVTD01000020">
    <property type="protein sequence ID" value="MYL99804.1"/>
    <property type="molecule type" value="Genomic_DNA"/>
</dbReference>
<name>A0A7X4K8Z7_9SPHN</name>
<evidence type="ECO:0000313" key="2">
    <source>
        <dbReference type="EMBL" id="MYL99804.1"/>
    </source>
</evidence>
<gene>
    <name evidence="2" type="ORF">GR702_18760</name>
</gene>
<keyword evidence="2" id="KW-0808">Transferase</keyword>
<keyword evidence="3" id="KW-1185">Reference proteome</keyword>
<organism evidence="2 3">
    <name type="scientific">Novosphingobium silvae</name>
    <dbReference type="NCBI Taxonomy" id="2692619"/>
    <lineage>
        <taxon>Bacteria</taxon>
        <taxon>Pseudomonadati</taxon>
        <taxon>Pseudomonadota</taxon>
        <taxon>Alphaproteobacteria</taxon>
        <taxon>Sphingomonadales</taxon>
        <taxon>Sphingomonadaceae</taxon>
        <taxon>Novosphingobium</taxon>
    </lineage>
</organism>
<proteinExistence type="predicted"/>
<evidence type="ECO:0000259" key="1">
    <source>
        <dbReference type="Pfam" id="PF13439"/>
    </source>
</evidence>
<accession>A0A7X4K8Z7</accession>
<comment type="caution">
    <text evidence="2">The sequence shown here is derived from an EMBL/GenBank/DDBJ whole genome shotgun (WGS) entry which is preliminary data.</text>
</comment>
<dbReference type="InterPro" id="IPR050194">
    <property type="entry name" value="Glycosyltransferase_grp1"/>
</dbReference>
<dbReference type="Pfam" id="PF13692">
    <property type="entry name" value="Glyco_trans_1_4"/>
    <property type="match status" value="1"/>
</dbReference>
<dbReference type="Proteomes" id="UP000465810">
    <property type="component" value="Unassembled WGS sequence"/>
</dbReference>
<dbReference type="Gene3D" id="3.40.50.2000">
    <property type="entry name" value="Glycogen Phosphorylase B"/>
    <property type="match status" value="2"/>
</dbReference>
<dbReference type="PANTHER" id="PTHR45947:SF13">
    <property type="entry name" value="TRANSFERASE"/>
    <property type="match status" value="1"/>
</dbReference>
<dbReference type="GO" id="GO:0016757">
    <property type="term" value="F:glycosyltransferase activity"/>
    <property type="evidence" value="ECO:0007669"/>
    <property type="project" value="TreeGrafter"/>
</dbReference>
<reference evidence="2 3" key="1">
    <citation type="submission" date="2019-12" db="EMBL/GenBank/DDBJ databases">
        <authorList>
            <person name="Feng G."/>
            <person name="Zhu H."/>
        </authorList>
    </citation>
    <scope>NUCLEOTIDE SEQUENCE [LARGE SCALE GENOMIC DNA]</scope>
    <source>
        <strain evidence="2 3">FGD1</strain>
    </source>
</reference>